<gene>
    <name evidence="1" type="ORF">EA686_13035</name>
</gene>
<proteinExistence type="predicted"/>
<name>A0A429MPB6_ACIBA</name>
<organism evidence="1 2">
    <name type="scientific">Acinetobacter baumannii</name>
    <dbReference type="NCBI Taxonomy" id="470"/>
    <lineage>
        <taxon>Bacteria</taxon>
        <taxon>Pseudomonadati</taxon>
        <taxon>Pseudomonadota</taxon>
        <taxon>Gammaproteobacteria</taxon>
        <taxon>Moraxellales</taxon>
        <taxon>Moraxellaceae</taxon>
        <taxon>Acinetobacter</taxon>
        <taxon>Acinetobacter calcoaceticus/baumannii complex</taxon>
    </lineage>
</organism>
<dbReference type="Proteomes" id="UP000280073">
    <property type="component" value="Unassembled WGS sequence"/>
</dbReference>
<protein>
    <submittedName>
        <fullName evidence="1">Threonylcarbamoyl-AMP synthase</fullName>
    </submittedName>
</protein>
<dbReference type="EMBL" id="RFDI01000677">
    <property type="protein sequence ID" value="RSR54975.1"/>
    <property type="molecule type" value="Genomic_DNA"/>
</dbReference>
<sequence>DLSGEHPEIIRRGVGDVSAFE</sequence>
<comment type="caution">
    <text evidence="1">The sequence shown here is derived from an EMBL/GenBank/DDBJ whole genome shotgun (WGS) entry which is preliminary data.</text>
</comment>
<evidence type="ECO:0000313" key="2">
    <source>
        <dbReference type="Proteomes" id="UP000280073"/>
    </source>
</evidence>
<accession>A0A429MPB6</accession>
<reference evidence="1 2" key="1">
    <citation type="submission" date="2018-10" db="EMBL/GenBank/DDBJ databases">
        <title>GWAS and RNA-Seq identify cryptic mechanisms of antimicrobial resistance in Acinetobacter baumannii.</title>
        <authorList>
            <person name="Sahl J.W."/>
        </authorList>
    </citation>
    <scope>NUCLEOTIDE SEQUENCE [LARGE SCALE GENOMIC DNA]</scope>
    <source>
        <strain evidence="1 2">TG28175</strain>
    </source>
</reference>
<evidence type="ECO:0000313" key="1">
    <source>
        <dbReference type="EMBL" id="RSR54975.1"/>
    </source>
</evidence>
<feature type="non-terminal residue" evidence="1">
    <location>
        <position position="1"/>
    </location>
</feature>
<dbReference type="AlphaFoldDB" id="A0A429MPB6"/>